<feature type="non-terminal residue" evidence="1">
    <location>
        <position position="1"/>
    </location>
</feature>
<name>A0A392U641_9FABA</name>
<reference evidence="1 2" key="1">
    <citation type="journal article" date="2018" name="Front. Plant Sci.">
        <title>Red Clover (Trifolium pratense) and Zigzag Clover (T. medium) - A Picture of Genomic Similarities and Differences.</title>
        <authorList>
            <person name="Dluhosova J."/>
            <person name="Istvanek J."/>
            <person name="Nedelnik J."/>
            <person name="Repkova J."/>
        </authorList>
    </citation>
    <scope>NUCLEOTIDE SEQUENCE [LARGE SCALE GENOMIC DNA]</scope>
    <source>
        <strain evidence="2">cv. 10/8</strain>
        <tissue evidence="1">Leaf</tissue>
    </source>
</reference>
<organism evidence="1 2">
    <name type="scientific">Trifolium medium</name>
    <dbReference type="NCBI Taxonomy" id="97028"/>
    <lineage>
        <taxon>Eukaryota</taxon>
        <taxon>Viridiplantae</taxon>
        <taxon>Streptophyta</taxon>
        <taxon>Embryophyta</taxon>
        <taxon>Tracheophyta</taxon>
        <taxon>Spermatophyta</taxon>
        <taxon>Magnoliopsida</taxon>
        <taxon>eudicotyledons</taxon>
        <taxon>Gunneridae</taxon>
        <taxon>Pentapetalae</taxon>
        <taxon>rosids</taxon>
        <taxon>fabids</taxon>
        <taxon>Fabales</taxon>
        <taxon>Fabaceae</taxon>
        <taxon>Papilionoideae</taxon>
        <taxon>50 kb inversion clade</taxon>
        <taxon>NPAAA clade</taxon>
        <taxon>Hologalegina</taxon>
        <taxon>IRL clade</taxon>
        <taxon>Trifolieae</taxon>
        <taxon>Trifolium</taxon>
    </lineage>
</organism>
<accession>A0A392U641</accession>
<comment type="caution">
    <text evidence="1">The sequence shown here is derived from an EMBL/GenBank/DDBJ whole genome shotgun (WGS) entry which is preliminary data.</text>
</comment>
<evidence type="ECO:0000313" key="1">
    <source>
        <dbReference type="EMBL" id="MCI67205.1"/>
    </source>
</evidence>
<sequence>PGQSPAARSEGEV</sequence>
<keyword evidence="2" id="KW-1185">Reference proteome</keyword>
<dbReference type="Proteomes" id="UP000265520">
    <property type="component" value="Unassembled WGS sequence"/>
</dbReference>
<proteinExistence type="predicted"/>
<evidence type="ECO:0000313" key="2">
    <source>
        <dbReference type="Proteomes" id="UP000265520"/>
    </source>
</evidence>
<dbReference type="EMBL" id="LXQA010711598">
    <property type="protein sequence ID" value="MCI67205.1"/>
    <property type="molecule type" value="Genomic_DNA"/>
</dbReference>
<protein>
    <submittedName>
        <fullName evidence="1">Uncharacterized protein</fullName>
    </submittedName>
</protein>